<keyword evidence="2" id="KW-1185">Reference proteome</keyword>
<proteinExistence type="predicted"/>
<name>A0A392S7B7_9FABA</name>
<reference evidence="1 2" key="1">
    <citation type="journal article" date="2018" name="Front. Plant Sci.">
        <title>Red Clover (Trifolium pratense) and Zigzag Clover (T. medium) - A Picture of Genomic Similarities and Differences.</title>
        <authorList>
            <person name="Dluhosova J."/>
            <person name="Istvanek J."/>
            <person name="Nedelnik J."/>
            <person name="Repkova J."/>
        </authorList>
    </citation>
    <scope>NUCLEOTIDE SEQUENCE [LARGE SCALE GENOMIC DNA]</scope>
    <source>
        <strain evidence="2">cv. 10/8</strain>
        <tissue evidence="1">Leaf</tissue>
    </source>
</reference>
<evidence type="ECO:0000313" key="1">
    <source>
        <dbReference type="EMBL" id="MCI44287.1"/>
    </source>
</evidence>
<comment type="caution">
    <text evidence="1">The sequence shown here is derived from an EMBL/GenBank/DDBJ whole genome shotgun (WGS) entry which is preliminary data.</text>
</comment>
<evidence type="ECO:0000313" key="2">
    <source>
        <dbReference type="Proteomes" id="UP000265520"/>
    </source>
</evidence>
<dbReference type="AlphaFoldDB" id="A0A392S7B7"/>
<dbReference type="EMBL" id="LXQA010328573">
    <property type="protein sequence ID" value="MCI44287.1"/>
    <property type="molecule type" value="Genomic_DNA"/>
</dbReference>
<dbReference type="Proteomes" id="UP000265520">
    <property type="component" value="Unassembled WGS sequence"/>
</dbReference>
<sequence length="43" mass="4942">MGGKKIPINVPSAPLDNVSFHCENGSSRWKFVYHRRLSLEKEL</sequence>
<accession>A0A392S7B7</accession>
<feature type="non-terminal residue" evidence="1">
    <location>
        <position position="43"/>
    </location>
</feature>
<protein>
    <submittedName>
        <fullName evidence="1">Envelope-like protein</fullName>
    </submittedName>
</protein>
<organism evidence="1 2">
    <name type="scientific">Trifolium medium</name>
    <dbReference type="NCBI Taxonomy" id="97028"/>
    <lineage>
        <taxon>Eukaryota</taxon>
        <taxon>Viridiplantae</taxon>
        <taxon>Streptophyta</taxon>
        <taxon>Embryophyta</taxon>
        <taxon>Tracheophyta</taxon>
        <taxon>Spermatophyta</taxon>
        <taxon>Magnoliopsida</taxon>
        <taxon>eudicotyledons</taxon>
        <taxon>Gunneridae</taxon>
        <taxon>Pentapetalae</taxon>
        <taxon>rosids</taxon>
        <taxon>fabids</taxon>
        <taxon>Fabales</taxon>
        <taxon>Fabaceae</taxon>
        <taxon>Papilionoideae</taxon>
        <taxon>50 kb inversion clade</taxon>
        <taxon>NPAAA clade</taxon>
        <taxon>Hologalegina</taxon>
        <taxon>IRL clade</taxon>
        <taxon>Trifolieae</taxon>
        <taxon>Trifolium</taxon>
    </lineage>
</organism>